<name>A0A0K2T6Z5_LEPSM</name>
<feature type="non-terminal residue" evidence="2">
    <location>
        <position position="57"/>
    </location>
</feature>
<dbReference type="AlphaFoldDB" id="A0A0K2T6Z5"/>
<keyword evidence="1" id="KW-0812">Transmembrane</keyword>
<organism evidence="2">
    <name type="scientific">Lepeophtheirus salmonis</name>
    <name type="common">Salmon louse</name>
    <name type="synonym">Caligus salmonis</name>
    <dbReference type="NCBI Taxonomy" id="72036"/>
    <lineage>
        <taxon>Eukaryota</taxon>
        <taxon>Metazoa</taxon>
        <taxon>Ecdysozoa</taxon>
        <taxon>Arthropoda</taxon>
        <taxon>Crustacea</taxon>
        <taxon>Multicrustacea</taxon>
        <taxon>Hexanauplia</taxon>
        <taxon>Copepoda</taxon>
        <taxon>Siphonostomatoida</taxon>
        <taxon>Caligidae</taxon>
        <taxon>Lepeophtheirus</taxon>
    </lineage>
</organism>
<sequence>QNTQPIIYYDVNIKKCGGSLTSVHPLWYNFVFLFSLIQPKDYIYIYILVIYIQICIQ</sequence>
<reference evidence="2" key="1">
    <citation type="submission" date="2014-05" db="EMBL/GenBank/DDBJ databases">
        <authorList>
            <person name="Chronopoulou M."/>
        </authorList>
    </citation>
    <scope>NUCLEOTIDE SEQUENCE</scope>
    <source>
        <tissue evidence="2">Whole organism</tissue>
    </source>
</reference>
<feature type="non-terminal residue" evidence="2">
    <location>
        <position position="1"/>
    </location>
</feature>
<evidence type="ECO:0000313" key="2">
    <source>
        <dbReference type="EMBL" id="CDW21585.1"/>
    </source>
</evidence>
<accession>A0A0K2T6Z5</accession>
<keyword evidence="1" id="KW-1133">Transmembrane helix</keyword>
<proteinExistence type="predicted"/>
<evidence type="ECO:0000256" key="1">
    <source>
        <dbReference type="SAM" id="Phobius"/>
    </source>
</evidence>
<feature type="transmembrane region" description="Helical" evidence="1">
    <location>
        <begin position="27"/>
        <end position="52"/>
    </location>
</feature>
<protein>
    <submittedName>
        <fullName evidence="2">Uncharacterized protein</fullName>
    </submittedName>
</protein>
<dbReference type="EMBL" id="HACA01004224">
    <property type="protein sequence ID" value="CDW21585.1"/>
    <property type="molecule type" value="Transcribed_RNA"/>
</dbReference>
<keyword evidence="1" id="KW-0472">Membrane</keyword>